<comment type="caution">
    <text evidence="2">The sequence shown here is derived from an EMBL/GenBank/DDBJ whole genome shotgun (WGS) entry which is preliminary data.</text>
</comment>
<evidence type="ECO:0000313" key="3">
    <source>
        <dbReference type="Proteomes" id="UP001220964"/>
    </source>
</evidence>
<feature type="chain" id="PRO_5042073243" evidence="1">
    <location>
        <begin position="25"/>
        <end position="437"/>
    </location>
</feature>
<keyword evidence="3" id="KW-1185">Reference proteome</keyword>
<evidence type="ECO:0000313" key="2">
    <source>
        <dbReference type="EMBL" id="MDF0603420.1"/>
    </source>
</evidence>
<dbReference type="RefSeq" id="WP_275569540.1">
    <property type="nucleotide sequence ID" value="NZ_JARGYC010000093.1"/>
</dbReference>
<dbReference type="EMBL" id="JARGYC010000093">
    <property type="protein sequence ID" value="MDF0603420.1"/>
    <property type="molecule type" value="Genomic_DNA"/>
</dbReference>
<sequence length="437" mass="48423">MTRLHNMLATALALAMTWAGTAPAAAEVRPIPDTCVHPAVDPIPLAGETGFGPWRHRMAIEHHRGLIYRDITAAGEHFLDSFHVAFLELTFETIRDQTTRYVRFCGGDDRIVADGWDAQSQMYTFAYEREFRERDIRGDFRVEYRTKYGVVDRPCAGRPGVGESAFARNCARWVPVLEYSWFAEVPEDPQAAILTSVRAYYRIDYGQAALVLIKDPNWALQGAWSGAGLHPILQTETSFDGLIGGVEADFDNIHPAYPTPGRRTVVVPGCRSFAFDCTHLHWRWGGQWNPPLDPLVEPETGATVPGAKPGGDYLSPGHTIRVHVAADKGEGDVLNPDALIDGDALATADKCRRAVVGAPVAAKLDTIENPVVVWMVIESDKPSDTFFRWGFFGLEPLRHVKENLGLAALDNVMEFYRQSCDPYFAALLAEIMQGNQP</sequence>
<proteinExistence type="predicted"/>
<dbReference type="Proteomes" id="UP001220964">
    <property type="component" value="Unassembled WGS sequence"/>
</dbReference>
<dbReference type="AlphaFoldDB" id="A0AAE3NYV3"/>
<name>A0AAE3NYV3_9RHOB</name>
<gene>
    <name evidence="2" type="ORF">P1J78_22060</name>
</gene>
<keyword evidence="1" id="KW-0732">Signal</keyword>
<feature type="signal peptide" evidence="1">
    <location>
        <begin position="1"/>
        <end position="24"/>
    </location>
</feature>
<reference evidence="2" key="1">
    <citation type="submission" date="2023-03" db="EMBL/GenBank/DDBJ databases">
        <title>Multiphase analysis and comparison of six strains from genera Psychromarinibacter, Lutimaribacter, and Maritimibacter, including a novel species: Psychromarinibacter sediminicola sp. nov.</title>
        <authorList>
            <person name="Wang Y.-H."/>
            <person name="Ye M.-Q."/>
            <person name="Du Z.-J."/>
        </authorList>
    </citation>
    <scope>NUCLEOTIDE SEQUENCE</scope>
    <source>
        <strain evidence="2">C21-152</strain>
    </source>
</reference>
<organism evidence="2 3">
    <name type="scientific">Psychromarinibacter sediminicola</name>
    <dbReference type="NCBI Taxonomy" id="3033385"/>
    <lineage>
        <taxon>Bacteria</taxon>
        <taxon>Pseudomonadati</taxon>
        <taxon>Pseudomonadota</taxon>
        <taxon>Alphaproteobacteria</taxon>
        <taxon>Rhodobacterales</taxon>
        <taxon>Paracoccaceae</taxon>
        <taxon>Psychromarinibacter</taxon>
    </lineage>
</organism>
<evidence type="ECO:0000256" key="1">
    <source>
        <dbReference type="SAM" id="SignalP"/>
    </source>
</evidence>
<protein>
    <submittedName>
        <fullName evidence="2">Uncharacterized protein</fullName>
    </submittedName>
</protein>
<accession>A0AAE3NYV3</accession>